<gene>
    <name evidence="4" type="ORF">ACFY8C_31385</name>
</gene>
<dbReference type="EMBL" id="JBIBDZ010000011">
    <property type="protein sequence ID" value="MFF5922787.1"/>
    <property type="molecule type" value="Genomic_DNA"/>
</dbReference>
<evidence type="ECO:0000313" key="5">
    <source>
        <dbReference type="Proteomes" id="UP001602370"/>
    </source>
</evidence>
<accession>A0ABW6XZ31</accession>
<protein>
    <submittedName>
        <fullName evidence="4">Tyrosine-type recombinase/integrase</fullName>
    </submittedName>
</protein>
<proteinExistence type="predicted"/>
<dbReference type="Pfam" id="PF00589">
    <property type="entry name" value="Phage_integrase"/>
    <property type="match status" value="1"/>
</dbReference>
<dbReference type="Proteomes" id="UP001602370">
    <property type="component" value="Unassembled WGS sequence"/>
</dbReference>
<evidence type="ECO:0000259" key="3">
    <source>
        <dbReference type="Pfam" id="PF00589"/>
    </source>
</evidence>
<keyword evidence="5" id="KW-1185">Reference proteome</keyword>
<dbReference type="InterPro" id="IPR013762">
    <property type="entry name" value="Integrase-like_cat_sf"/>
</dbReference>
<sequence length="118" mass="13489">MVDAEATRHPLNYDAARAVFNRTHDLLGSSWTLHDLRHTASYRRLPRNPNMPLTDVQWVLGHAHLTTTQLYLPAGQDEVIERVHAHHARRTEQRDRPPAPPAPGYNPDSLKTLFGNSW</sequence>
<dbReference type="InterPro" id="IPR002104">
    <property type="entry name" value="Integrase_catalytic"/>
</dbReference>
<evidence type="ECO:0000256" key="1">
    <source>
        <dbReference type="ARBA" id="ARBA00023172"/>
    </source>
</evidence>
<dbReference type="InterPro" id="IPR011010">
    <property type="entry name" value="DNA_brk_join_enz"/>
</dbReference>
<organism evidence="4 5">
    <name type="scientific">Streptomyces flavochromogenes</name>
    <dbReference type="NCBI Taxonomy" id="68199"/>
    <lineage>
        <taxon>Bacteria</taxon>
        <taxon>Bacillati</taxon>
        <taxon>Actinomycetota</taxon>
        <taxon>Actinomycetes</taxon>
        <taxon>Kitasatosporales</taxon>
        <taxon>Streptomycetaceae</taxon>
        <taxon>Streptomyces</taxon>
    </lineage>
</organism>
<dbReference type="Gene3D" id="1.10.443.10">
    <property type="entry name" value="Intergrase catalytic core"/>
    <property type="match status" value="1"/>
</dbReference>
<dbReference type="RefSeq" id="WP_388310183.1">
    <property type="nucleotide sequence ID" value="NZ_JBIBDZ010000011.1"/>
</dbReference>
<name>A0ABW6XZ31_9ACTN</name>
<dbReference type="SUPFAM" id="SSF56349">
    <property type="entry name" value="DNA breaking-rejoining enzymes"/>
    <property type="match status" value="1"/>
</dbReference>
<feature type="region of interest" description="Disordered" evidence="2">
    <location>
        <begin position="83"/>
        <end position="118"/>
    </location>
</feature>
<evidence type="ECO:0000256" key="2">
    <source>
        <dbReference type="SAM" id="MobiDB-lite"/>
    </source>
</evidence>
<evidence type="ECO:0000313" key="4">
    <source>
        <dbReference type="EMBL" id="MFF5922787.1"/>
    </source>
</evidence>
<comment type="caution">
    <text evidence="4">The sequence shown here is derived from an EMBL/GenBank/DDBJ whole genome shotgun (WGS) entry which is preliminary data.</text>
</comment>
<keyword evidence="1" id="KW-0233">DNA recombination</keyword>
<feature type="domain" description="Tyr recombinase" evidence="3">
    <location>
        <begin position="7"/>
        <end position="72"/>
    </location>
</feature>
<reference evidence="4 5" key="1">
    <citation type="submission" date="2024-10" db="EMBL/GenBank/DDBJ databases">
        <title>The Natural Products Discovery Center: Release of the First 8490 Sequenced Strains for Exploring Actinobacteria Biosynthetic Diversity.</title>
        <authorList>
            <person name="Kalkreuter E."/>
            <person name="Kautsar S.A."/>
            <person name="Yang D."/>
            <person name="Bader C.D."/>
            <person name="Teijaro C.N."/>
            <person name="Fluegel L."/>
            <person name="Davis C.M."/>
            <person name="Simpson J.R."/>
            <person name="Lauterbach L."/>
            <person name="Steele A.D."/>
            <person name="Gui C."/>
            <person name="Meng S."/>
            <person name="Li G."/>
            <person name="Viehrig K."/>
            <person name="Ye F."/>
            <person name="Su P."/>
            <person name="Kiefer A.F."/>
            <person name="Nichols A."/>
            <person name="Cepeda A.J."/>
            <person name="Yan W."/>
            <person name="Fan B."/>
            <person name="Jiang Y."/>
            <person name="Adhikari A."/>
            <person name="Zheng C.-J."/>
            <person name="Schuster L."/>
            <person name="Cowan T.M."/>
            <person name="Smanski M.J."/>
            <person name="Chevrette M.G."/>
            <person name="De Carvalho L.P.S."/>
            <person name="Shen B."/>
        </authorList>
    </citation>
    <scope>NUCLEOTIDE SEQUENCE [LARGE SCALE GENOMIC DNA]</scope>
    <source>
        <strain evidence="4 5">NPDC012605</strain>
    </source>
</reference>